<accession>A0A0C3AQT8</accession>
<proteinExistence type="predicted"/>
<gene>
    <name evidence="2" type="ORF">M408DRAFT_175169</name>
</gene>
<evidence type="ECO:0000256" key="1">
    <source>
        <dbReference type="SAM" id="MobiDB-lite"/>
    </source>
</evidence>
<dbReference type="HOGENOM" id="CLU_093557_0_0_1"/>
<evidence type="ECO:0008006" key="4">
    <source>
        <dbReference type="Google" id="ProtNLM"/>
    </source>
</evidence>
<dbReference type="InterPro" id="IPR011333">
    <property type="entry name" value="SKP1/BTB/POZ_sf"/>
</dbReference>
<dbReference type="Proteomes" id="UP000054097">
    <property type="component" value="Unassembled WGS sequence"/>
</dbReference>
<evidence type="ECO:0000313" key="2">
    <source>
        <dbReference type="EMBL" id="KIM26915.1"/>
    </source>
</evidence>
<feature type="region of interest" description="Disordered" evidence="1">
    <location>
        <begin position="191"/>
        <end position="210"/>
    </location>
</feature>
<reference evidence="3" key="2">
    <citation type="submission" date="2015-01" db="EMBL/GenBank/DDBJ databases">
        <title>Evolutionary Origins and Diversification of the Mycorrhizal Mutualists.</title>
        <authorList>
            <consortium name="DOE Joint Genome Institute"/>
            <consortium name="Mycorrhizal Genomics Consortium"/>
            <person name="Kohler A."/>
            <person name="Kuo A."/>
            <person name="Nagy L.G."/>
            <person name="Floudas D."/>
            <person name="Copeland A."/>
            <person name="Barry K.W."/>
            <person name="Cichocki N."/>
            <person name="Veneault-Fourrey C."/>
            <person name="LaButti K."/>
            <person name="Lindquist E.A."/>
            <person name="Lipzen A."/>
            <person name="Lundell T."/>
            <person name="Morin E."/>
            <person name="Murat C."/>
            <person name="Riley R."/>
            <person name="Ohm R."/>
            <person name="Sun H."/>
            <person name="Tunlid A."/>
            <person name="Henrissat B."/>
            <person name="Grigoriev I.V."/>
            <person name="Hibbett D.S."/>
            <person name="Martin F."/>
        </authorList>
    </citation>
    <scope>NUCLEOTIDE SEQUENCE [LARGE SCALE GENOMIC DNA]</scope>
    <source>
        <strain evidence="3">MAFF 305830</strain>
    </source>
</reference>
<dbReference type="OrthoDB" id="2367075at2759"/>
<dbReference type="EMBL" id="KN824302">
    <property type="protein sequence ID" value="KIM26915.1"/>
    <property type="molecule type" value="Genomic_DNA"/>
</dbReference>
<protein>
    <recommendedName>
        <fullName evidence="4">BTB domain-containing protein</fullName>
    </recommendedName>
</protein>
<dbReference type="AlphaFoldDB" id="A0A0C3AQT8"/>
<organism evidence="2 3">
    <name type="scientific">Serendipita vermifera MAFF 305830</name>
    <dbReference type="NCBI Taxonomy" id="933852"/>
    <lineage>
        <taxon>Eukaryota</taxon>
        <taxon>Fungi</taxon>
        <taxon>Dikarya</taxon>
        <taxon>Basidiomycota</taxon>
        <taxon>Agaricomycotina</taxon>
        <taxon>Agaricomycetes</taxon>
        <taxon>Sebacinales</taxon>
        <taxon>Serendipitaceae</taxon>
        <taxon>Serendipita</taxon>
    </lineage>
</organism>
<name>A0A0C3AQT8_SERVB</name>
<reference evidence="2 3" key="1">
    <citation type="submission" date="2014-04" db="EMBL/GenBank/DDBJ databases">
        <authorList>
            <consortium name="DOE Joint Genome Institute"/>
            <person name="Kuo A."/>
            <person name="Zuccaro A."/>
            <person name="Kohler A."/>
            <person name="Nagy L.G."/>
            <person name="Floudas D."/>
            <person name="Copeland A."/>
            <person name="Barry K.W."/>
            <person name="Cichocki N."/>
            <person name="Veneault-Fourrey C."/>
            <person name="LaButti K."/>
            <person name="Lindquist E.A."/>
            <person name="Lipzen A."/>
            <person name="Lundell T."/>
            <person name="Morin E."/>
            <person name="Murat C."/>
            <person name="Sun H."/>
            <person name="Tunlid A."/>
            <person name="Henrissat B."/>
            <person name="Grigoriev I.V."/>
            <person name="Hibbett D.S."/>
            <person name="Martin F."/>
            <person name="Nordberg H.P."/>
            <person name="Cantor M.N."/>
            <person name="Hua S.X."/>
        </authorList>
    </citation>
    <scope>NUCLEOTIDE SEQUENCE [LARGE SCALE GENOMIC DNA]</scope>
    <source>
        <strain evidence="2 3">MAFF 305830</strain>
    </source>
</reference>
<sequence>MVDGDTLLHVNKAIFRVHSHFLGKHSAILKDTLSLPKPHNVPSASSDCRRIPLSGDSVVGWECLLGLFYPDNPCQPVMYTAKQWASIVLIANKYVMESIEASATLKLEQSRPSLDAVDLMVLAQRIDSRKLYQSALQSLAGREKLLSLVDAEKIGLKSFHEVIAAVLSRRASIKNPYSSLAGQKRVGTWTYDQKERSKPSVISDSSELSD</sequence>
<dbReference type="Gene3D" id="3.30.710.10">
    <property type="entry name" value="Potassium Channel Kv1.1, Chain A"/>
    <property type="match status" value="1"/>
</dbReference>
<keyword evidence="3" id="KW-1185">Reference proteome</keyword>
<evidence type="ECO:0000313" key="3">
    <source>
        <dbReference type="Proteomes" id="UP000054097"/>
    </source>
</evidence>
<feature type="compositionally biased region" description="Polar residues" evidence="1">
    <location>
        <begin position="200"/>
        <end position="210"/>
    </location>
</feature>